<protein>
    <submittedName>
        <fullName evidence="1">Uncharacterized protein</fullName>
    </submittedName>
</protein>
<dbReference type="EMBL" id="FZON01000020">
    <property type="protein sequence ID" value="SNS57222.1"/>
    <property type="molecule type" value="Genomic_DNA"/>
</dbReference>
<proteinExistence type="predicted"/>
<dbReference type="AlphaFoldDB" id="A0A239FLW1"/>
<dbReference type="Proteomes" id="UP000198440">
    <property type="component" value="Unassembled WGS sequence"/>
</dbReference>
<sequence length="56" mass="6037">MPPQKINPGPVEGLTCQGSGTHGIHDFDHAEFNLSVGRRTKTYLQMARLVADVSSA</sequence>
<name>A0A239FLW1_9RHOB</name>
<gene>
    <name evidence="1" type="ORF">SAMN04488078_102073</name>
</gene>
<reference evidence="1 2" key="1">
    <citation type="submission" date="2017-06" db="EMBL/GenBank/DDBJ databases">
        <authorList>
            <person name="Kim H.J."/>
            <person name="Triplett B.A."/>
        </authorList>
    </citation>
    <scope>NUCLEOTIDE SEQUENCE [LARGE SCALE GENOMIC DNA]</scope>
    <source>
        <strain evidence="1 2">DSM 11445</strain>
    </source>
</reference>
<organism evidence="1 2">
    <name type="scientific">Antarctobacter heliothermus</name>
    <dbReference type="NCBI Taxonomy" id="74033"/>
    <lineage>
        <taxon>Bacteria</taxon>
        <taxon>Pseudomonadati</taxon>
        <taxon>Pseudomonadota</taxon>
        <taxon>Alphaproteobacteria</taxon>
        <taxon>Rhodobacterales</taxon>
        <taxon>Roseobacteraceae</taxon>
        <taxon>Antarctobacter</taxon>
    </lineage>
</organism>
<evidence type="ECO:0000313" key="2">
    <source>
        <dbReference type="Proteomes" id="UP000198440"/>
    </source>
</evidence>
<evidence type="ECO:0000313" key="1">
    <source>
        <dbReference type="EMBL" id="SNS57222.1"/>
    </source>
</evidence>
<accession>A0A239FLW1</accession>